<keyword evidence="2" id="KW-1185">Reference proteome</keyword>
<reference evidence="1 2" key="1">
    <citation type="submission" date="2020-08" db="EMBL/GenBank/DDBJ databases">
        <title>Genomic Encyclopedia of Type Strains, Phase III (KMG-III): the genomes of soil and plant-associated and newly described type strains.</title>
        <authorList>
            <person name="Whitman W."/>
        </authorList>
    </citation>
    <scope>NUCLEOTIDE SEQUENCE [LARGE SCALE GENOMIC DNA]</scope>
    <source>
        <strain evidence="1 2">CECT 8075</strain>
    </source>
</reference>
<dbReference type="Proteomes" id="UP000536179">
    <property type="component" value="Unassembled WGS sequence"/>
</dbReference>
<name>A0A7W5H5P9_9BACT</name>
<organism evidence="1 2">
    <name type="scientific">Aporhodopirellula rubra</name>
    <dbReference type="NCBI Taxonomy" id="980271"/>
    <lineage>
        <taxon>Bacteria</taxon>
        <taxon>Pseudomonadati</taxon>
        <taxon>Planctomycetota</taxon>
        <taxon>Planctomycetia</taxon>
        <taxon>Pirellulales</taxon>
        <taxon>Pirellulaceae</taxon>
        <taxon>Aporhodopirellula</taxon>
    </lineage>
</organism>
<protein>
    <submittedName>
        <fullName evidence="1">Uncharacterized protein</fullName>
    </submittedName>
</protein>
<evidence type="ECO:0000313" key="2">
    <source>
        <dbReference type="Proteomes" id="UP000536179"/>
    </source>
</evidence>
<dbReference type="EMBL" id="JACHXU010000012">
    <property type="protein sequence ID" value="MBB3207727.1"/>
    <property type="molecule type" value="Genomic_DNA"/>
</dbReference>
<dbReference type="AlphaFoldDB" id="A0A7W5H5P9"/>
<gene>
    <name evidence="1" type="ORF">FHS27_003554</name>
</gene>
<comment type="caution">
    <text evidence="1">The sequence shown here is derived from an EMBL/GenBank/DDBJ whole genome shotgun (WGS) entry which is preliminary data.</text>
</comment>
<accession>A0A7W5H5P9</accession>
<dbReference type="RefSeq" id="WP_184306033.1">
    <property type="nucleotide sequence ID" value="NZ_JACHXU010000012.1"/>
</dbReference>
<evidence type="ECO:0000313" key="1">
    <source>
        <dbReference type="EMBL" id="MBB3207727.1"/>
    </source>
</evidence>
<sequence>MSRIVAPSNVASSTGAAIDIESIVRRVLSELKVMGNQDAAAKPTGPLVITKRVIALTDVEAIATTVKQIELPSRAVVTPAARDELRHRGITITKTNTNTDQTATATPTTTPAVQPGTRAIDLQTDGDVSATMLSSVKKQLTLRGIRLCNRASVTVILSSRPATTAHHSCGGDRCVVSINRLDDVRRFLAELSPNVFVLDVMHLHLVAITGAITTIAKPSIATQSRPQITVAGGLS</sequence>
<proteinExistence type="predicted"/>